<dbReference type="InterPro" id="IPR036451">
    <property type="entry name" value="CblAdoTrfase-like_sf"/>
</dbReference>
<evidence type="ECO:0000313" key="5">
    <source>
        <dbReference type="EMBL" id="HIR09385.1"/>
    </source>
</evidence>
<evidence type="ECO:0000313" key="6">
    <source>
        <dbReference type="Proteomes" id="UP000824258"/>
    </source>
</evidence>
<evidence type="ECO:0000259" key="4">
    <source>
        <dbReference type="Pfam" id="PF01923"/>
    </source>
</evidence>
<protein>
    <submittedName>
        <fullName evidence="5">ATP-binding protein</fullName>
    </submittedName>
</protein>
<evidence type="ECO:0000256" key="1">
    <source>
        <dbReference type="ARBA" id="ARBA00022679"/>
    </source>
</evidence>
<name>A0A9D1D6Q7_9FIRM</name>
<dbReference type="EMBL" id="DVGD01000091">
    <property type="protein sequence ID" value="HIR09385.1"/>
    <property type="molecule type" value="Genomic_DNA"/>
</dbReference>
<comment type="caution">
    <text evidence="5">The sequence shown here is derived from an EMBL/GenBank/DDBJ whole genome shotgun (WGS) entry which is preliminary data.</text>
</comment>
<dbReference type="Pfam" id="PF01923">
    <property type="entry name" value="Cob_adeno_trans"/>
    <property type="match status" value="1"/>
</dbReference>
<reference evidence="5" key="1">
    <citation type="submission" date="2020-10" db="EMBL/GenBank/DDBJ databases">
        <authorList>
            <person name="Gilroy R."/>
        </authorList>
    </citation>
    <scope>NUCLEOTIDE SEQUENCE</scope>
    <source>
        <strain evidence="5">ChiHjej9B8-7071</strain>
    </source>
</reference>
<keyword evidence="2" id="KW-0547">Nucleotide-binding</keyword>
<dbReference type="AlphaFoldDB" id="A0A9D1D6Q7"/>
<feature type="non-terminal residue" evidence="5">
    <location>
        <position position="1"/>
    </location>
</feature>
<gene>
    <name evidence="5" type="ORF">IAA70_03160</name>
</gene>
<keyword evidence="3 5" id="KW-0067">ATP-binding</keyword>
<dbReference type="Gene3D" id="1.20.1200.10">
    <property type="entry name" value="Cobalamin adenosyltransferase-like"/>
    <property type="match status" value="1"/>
</dbReference>
<evidence type="ECO:0000256" key="2">
    <source>
        <dbReference type="ARBA" id="ARBA00022741"/>
    </source>
</evidence>
<dbReference type="GO" id="GO:0005524">
    <property type="term" value="F:ATP binding"/>
    <property type="evidence" value="ECO:0007669"/>
    <property type="project" value="UniProtKB-KW"/>
</dbReference>
<dbReference type="Proteomes" id="UP000824258">
    <property type="component" value="Unassembled WGS sequence"/>
</dbReference>
<evidence type="ECO:0000256" key="3">
    <source>
        <dbReference type="ARBA" id="ARBA00022840"/>
    </source>
</evidence>
<feature type="domain" description="Cobalamin adenosyltransferase-like" evidence="4">
    <location>
        <begin position="11"/>
        <end position="170"/>
    </location>
</feature>
<organism evidence="5 6">
    <name type="scientific">Candidatus Avoscillospira stercoripullorum</name>
    <dbReference type="NCBI Taxonomy" id="2840709"/>
    <lineage>
        <taxon>Bacteria</taxon>
        <taxon>Bacillati</taxon>
        <taxon>Bacillota</taxon>
        <taxon>Clostridia</taxon>
        <taxon>Eubacteriales</taxon>
        <taxon>Oscillospiraceae</taxon>
        <taxon>Oscillospiraceae incertae sedis</taxon>
        <taxon>Candidatus Avoscillospira</taxon>
    </lineage>
</organism>
<accession>A0A9D1D6Q7</accession>
<dbReference type="InterPro" id="IPR016030">
    <property type="entry name" value="CblAdoTrfase-like"/>
</dbReference>
<keyword evidence="1" id="KW-0808">Transferase</keyword>
<dbReference type="SUPFAM" id="SSF89028">
    <property type="entry name" value="Cobalamin adenosyltransferase-like"/>
    <property type="match status" value="1"/>
</dbReference>
<dbReference type="GO" id="GO:0016740">
    <property type="term" value="F:transferase activity"/>
    <property type="evidence" value="ECO:0007669"/>
    <property type="project" value="UniProtKB-KW"/>
</dbReference>
<reference evidence="5" key="2">
    <citation type="journal article" date="2021" name="PeerJ">
        <title>Extensive microbial diversity within the chicken gut microbiome revealed by metagenomics and culture.</title>
        <authorList>
            <person name="Gilroy R."/>
            <person name="Ravi A."/>
            <person name="Getino M."/>
            <person name="Pursley I."/>
            <person name="Horton D.L."/>
            <person name="Alikhan N.F."/>
            <person name="Baker D."/>
            <person name="Gharbi K."/>
            <person name="Hall N."/>
            <person name="Watson M."/>
            <person name="Adriaenssens E.M."/>
            <person name="Foster-Nyarko E."/>
            <person name="Jarju S."/>
            <person name="Secka A."/>
            <person name="Antonio M."/>
            <person name="Oren A."/>
            <person name="Chaudhuri R.R."/>
            <person name="La Ragione R."/>
            <person name="Hildebrand F."/>
            <person name="Pallen M.J."/>
        </authorList>
    </citation>
    <scope>NUCLEOTIDE SEQUENCE</scope>
    <source>
        <strain evidence="5">ChiHjej9B8-7071</strain>
    </source>
</reference>
<proteinExistence type="predicted"/>
<sequence length="180" mass="20583">TTLTGAVYEEKPEEMTHLKSDVLVDKTHPRIAFRGAVDTLEAELLLAAHLAVQEQEKRLAQDLTETLALVRRLIRCDVLDEPVGNFNLCGLSEGELRRRSHLPQQYYDQPHFMPEPTDSRLLLKLNRTRTMARQAELAACRAFRDGEGRCTRRDIVCALNRVSSTVYLLMIQRKKEESHG</sequence>